<gene>
    <name evidence="1" type="ordered locus">Tgr7_0603</name>
</gene>
<dbReference type="AlphaFoldDB" id="B8GLU6"/>
<protein>
    <submittedName>
        <fullName evidence="1">CiaB protein</fullName>
    </submittedName>
</protein>
<dbReference type="STRING" id="396588.Tgr7_0603"/>
<dbReference type="EMBL" id="CP001339">
    <property type="protein sequence ID" value="ACL71699.1"/>
    <property type="molecule type" value="Genomic_DNA"/>
</dbReference>
<keyword evidence="2" id="KW-1185">Reference proteome</keyword>
<dbReference type="KEGG" id="tgr:Tgr7_0603"/>
<dbReference type="eggNOG" id="COG1256">
    <property type="taxonomic scope" value="Bacteria"/>
</dbReference>
<name>B8GLU6_THISH</name>
<dbReference type="Proteomes" id="UP000002383">
    <property type="component" value="Chromosome"/>
</dbReference>
<evidence type="ECO:0000313" key="2">
    <source>
        <dbReference type="Proteomes" id="UP000002383"/>
    </source>
</evidence>
<evidence type="ECO:0000313" key="1">
    <source>
        <dbReference type="EMBL" id="ACL71699.1"/>
    </source>
</evidence>
<reference evidence="1 2" key="1">
    <citation type="journal article" date="2011" name="Stand. Genomic Sci.">
        <title>Complete genome sequence of 'Thioalkalivibrio sulfidophilus' HL-EbGr7.</title>
        <authorList>
            <person name="Muyzer G."/>
            <person name="Sorokin D.Y."/>
            <person name="Mavromatis K."/>
            <person name="Lapidus A."/>
            <person name="Clum A."/>
            <person name="Ivanova N."/>
            <person name="Pati A."/>
            <person name="d'Haeseleer P."/>
            <person name="Woyke T."/>
            <person name="Kyrpides N.C."/>
        </authorList>
    </citation>
    <scope>NUCLEOTIDE SEQUENCE [LARGE SCALE GENOMIC DNA]</scope>
    <source>
        <strain evidence="1 2">HL-EbGR7</strain>
    </source>
</reference>
<organism evidence="1 2">
    <name type="scientific">Thioalkalivibrio sulfidiphilus (strain HL-EbGR7)</name>
    <dbReference type="NCBI Taxonomy" id="396588"/>
    <lineage>
        <taxon>Bacteria</taxon>
        <taxon>Pseudomonadati</taxon>
        <taxon>Pseudomonadota</taxon>
        <taxon>Gammaproteobacteria</taxon>
        <taxon>Chromatiales</taxon>
        <taxon>Ectothiorhodospiraceae</taxon>
        <taxon>Thioalkalivibrio</taxon>
    </lineage>
</organism>
<dbReference type="HOGENOM" id="CLU_801428_0_0_6"/>
<accession>B8GLU6</accession>
<sequence length="341" mass="39039">MPKMARNLTTSQTDRQNILNNRYAIEKVRENLELRVSGTEFEGEFVFTKMQVVDLMGIDERTVERYLSSNGEELEKNGYRVLKGKALKNFKLAYGADTDVGTKTSVLGVFSFRALLNIAMLVTESERARAIRSRILDVVIDVMAEKAGGHTRYINQRDKDYLPAAYQEFSYRRAFTDALKNHLHMGNHKYAVYTNKVYQAVFNENAEEYRRILKLVNTENPRDTMYAEVLQAIASFESGIAHELEAQATKLGRKLLPSELDDIIAGAENSPYLRPVLESARVKMASRDLCFRDALHHKLESYVQSVPESDFEKFLGETSKTLEERLSDPETLAVFKRLKDR</sequence>
<proteinExistence type="predicted"/>